<name>A0A699YRJ1_HAELA</name>
<keyword evidence="2" id="KW-1185">Reference proteome</keyword>
<dbReference type="EMBL" id="BLLF01000231">
    <property type="protein sequence ID" value="GFH09404.1"/>
    <property type="molecule type" value="Genomic_DNA"/>
</dbReference>
<dbReference type="AlphaFoldDB" id="A0A699YRJ1"/>
<evidence type="ECO:0000313" key="1">
    <source>
        <dbReference type="EMBL" id="GFH09404.1"/>
    </source>
</evidence>
<proteinExistence type="predicted"/>
<comment type="caution">
    <text evidence="1">The sequence shown here is derived from an EMBL/GenBank/DDBJ whole genome shotgun (WGS) entry which is preliminary data.</text>
</comment>
<gene>
    <name evidence="1" type="ORF">HaLaN_04533</name>
</gene>
<dbReference type="Proteomes" id="UP000485058">
    <property type="component" value="Unassembled WGS sequence"/>
</dbReference>
<reference evidence="1 2" key="1">
    <citation type="submission" date="2020-02" db="EMBL/GenBank/DDBJ databases">
        <title>Draft genome sequence of Haematococcus lacustris strain NIES-144.</title>
        <authorList>
            <person name="Morimoto D."/>
            <person name="Nakagawa S."/>
            <person name="Yoshida T."/>
            <person name="Sawayama S."/>
        </authorList>
    </citation>
    <scope>NUCLEOTIDE SEQUENCE [LARGE SCALE GENOMIC DNA]</scope>
    <source>
        <strain evidence="1 2">NIES-144</strain>
    </source>
</reference>
<sequence length="216" mass="23607">MPCSGTNVNALQPSAKALLRSHDQEICLHAIGSHMALIPAAMHDAVTRQFVLLAFYLSWLPIDVAEILLSEMVTARVARHTGVRITGQLGLRPGWETWGPYCGLVVDWCKRLGVEVVKAFVAFNLSDQQLRWVGGRFEHKDSGNVNVGRVVVNLGGGAGRALSEAWKEKAAREDANLPPTQRDKQLQAGRAAAALTRKRKIENASGLLGYQDTMRS</sequence>
<accession>A0A699YRJ1</accession>
<organism evidence="1 2">
    <name type="scientific">Haematococcus lacustris</name>
    <name type="common">Green alga</name>
    <name type="synonym">Haematococcus pluvialis</name>
    <dbReference type="NCBI Taxonomy" id="44745"/>
    <lineage>
        <taxon>Eukaryota</taxon>
        <taxon>Viridiplantae</taxon>
        <taxon>Chlorophyta</taxon>
        <taxon>core chlorophytes</taxon>
        <taxon>Chlorophyceae</taxon>
        <taxon>CS clade</taxon>
        <taxon>Chlamydomonadales</taxon>
        <taxon>Haematococcaceae</taxon>
        <taxon>Haematococcus</taxon>
    </lineage>
</organism>
<protein>
    <submittedName>
        <fullName evidence="1">Uncharacterized protein</fullName>
    </submittedName>
</protein>
<evidence type="ECO:0000313" key="2">
    <source>
        <dbReference type="Proteomes" id="UP000485058"/>
    </source>
</evidence>